<dbReference type="Proteomes" id="UP000189933">
    <property type="component" value="Unassembled WGS sequence"/>
</dbReference>
<evidence type="ECO:0000313" key="1">
    <source>
        <dbReference type="EMBL" id="SKA02135.1"/>
    </source>
</evidence>
<gene>
    <name evidence="1" type="ORF">SAMN02745885_01636</name>
</gene>
<organism evidence="1 2">
    <name type="scientific">Carboxydocella sporoproducens DSM 16521</name>
    <dbReference type="NCBI Taxonomy" id="1121270"/>
    <lineage>
        <taxon>Bacteria</taxon>
        <taxon>Bacillati</taxon>
        <taxon>Bacillota</taxon>
        <taxon>Clostridia</taxon>
        <taxon>Eubacteriales</taxon>
        <taxon>Clostridiales Family XVI. Incertae Sedis</taxon>
        <taxon>Carboxydocella</taxon>
    </lineage>
</organism>
<sequence length="48" mass="5507">MWLTALGLPMAFMMGWILATIRMDKKAQEQCLECIAMRGIARFAEDEN</sequence>
<dbReference type="AlphaFoldDB" id="A0A1T4QEJ6"/>
<proteinExistence type="predicted"/>
<keyword evidence="2" id="KW-1185">Reference proteome</keyword>
<name>A0A1T4QEJ6_9FIRM</name>
<evidence type="ECO:0000313" key="2">
    <source>
        <dbReference type="Proteomes" id="UP000189933"/>
    </source>
</evidence>
<protein>
    <submittedName>
        <fullName evidence="1">Uncharacterized protein</fullName>
    </submittedName>
</protein>
<dbReference type="RefSeq" id="WP_159071967.1">
    <property type="nucleotide sequence ID" value="NZ_FUXM01000018.1"/>
</dbReference>
<dbReference type="EMBL" id="FUXM01000018">
    <property type="protein sequence ID" value="SKA02135.1"/>
    <property type="molecule type" value="Genomic_DNA"/>
</dbReference>
<accession>A0A1T4QEJ6</accession>
<reference evidence="2" key="1">
    <citation type="submission" date="2017-02" db="EMBL/GenBank/DDBJ databases">
        <authorList>
            <person name="Varghese N."/>
            <person name="Submissions S."/>
        </authorList>
    </citation>
    <scope>NUCLEOTIDE SEQUENCE [LARGE SCALE GENOMIC DNA]</scope>
    <source>
        <strain evidence="2">DSM 16521</strain>
    </source>
</reference>